<dbReference type="Proteomes" id="UP000002051">
    <property type="component" value="Chromosome 5"/>
</dbReference>
<dbReference type="HOGENOM" id="CLU_2416646_0_0_1"/>
<evidence type="ECO:0000313" key="3">
    <source>
        <dbReference type="Proteomes" id="UP000002051"/>
    </source>
</evidence>
<evidence type="ECO:0000313" key="1">
    <source>
        <dbReference type="EMBL" id="KEH28440.1"/>
    </source>
</evidence>
<reference evidence="1 3" key="1">
    <citation type="journal article" date="2011" name="Nature">
        <title>The Medicago genome provides insight into the evolution of rhizobial symbioses.</title>
        <authorList>
            <person name="Young N.D."/>
            <person name="Debelle F."/>
            <person name="Oldroyd G.E."/>
            <person name="Geurts R."/>
            <person name="Cannon S.B."/>
            <person name="Udvardi M.K."/>
            <person name="Benedito V.A."/>
            <person name="Mayer K.F."/>
            <person name="Gouzy J."/>
            <person name="Schoof H."/>
            <person name="Van de Peer Y."/>
            <person name="Proost S."/>
            <person name="Cook D.R."/>
            <person name="Meyers B.C."/>
            <person name="Spannagl M."/>
            <person name="Cheung F."/>
            <person name="De Mita S."/>
            <person name="Krishnakumar V."/>
            <person name="Gundlach H."/>
            <person name="Zhou S."/>
            <person name="Mudge J."/>
            <person name="Bharti A.K."/>
            <person name="Murray J.D."/>
            <person name="Naoumkina M.A."/>
            <person name="Rosen B."/>
            <person name="Silverstein K.A."/>
            <person name="Tang H."/>
            <person name="Rombauts S."/>
            <person name="Zhao P.X."/>
            <person name="Zhou P."/>
            <person name="Barbe V."/>
            <person name="Bardou P."/>
            <person name="Bechner M."/>
            <person name="Bellec A."/>
            <person name="Berger A."/>
            <person name="Berges H."/>
            <person name="Bidwell S."/>
            <person name="Bisseling T."/>
            <person name="Choisne N."/>
            <person name="Couloux A."/>
            <person name="Denny R."/>
            <person name="Deshpande S."/>
            <person name="Dai X."/>
            <person name="Doyle J.J."/>
            <person name="Dudez A.M."/>
            <person name="Farmer A.D."/>
            <person name="Fouteau S."/>
            <person name="Franken C."/>
            <person name="Gibelin C."/>
            <person name="Gish J."/>
            <person name="Goldstein S."/>
            <person name="Gonzalez A.J."/>
            <person name="Green P.J."/>
            <person name="Hallab A."/>
            <person name="Hartog M."/>
            <person name="Hua A."/>
            <person name="Humphray S.J."/>
            <person name="Jeong D.H."/>
            <person name="Jing Y."/>
            <person name="Jocker A."/>
            <person name="Kenton S.M."/>
            <person name="Kim D.J."/>
            <person name="Klee K."/>
            <person name="Lai H."/>
            <person name="Lang C."/>
            <person name="Lin S."/>
            <person name="Macmil S.L."/>
            <person name="Magdelenat G."/>
            <person name="Matthews L."/>
            <person name="McCorrison J."/>
            <person name="Monaghan E.L."/>
            <person name="Mun J.H."/>
            <person name="Najar F.Z."/>
            <person name="Nicholson C."/>
            <person name="Noirot C."/>
            <person name="O'Bleness M."/>
            <person name="Paule C.R."/>
            <person name="Poulain J."/>
            <person name="Prion F."/>
            <person name="Qin B."/>
            <person name="Qu C."/>
            <person name="Retzel E.F."/>
            <person name="Riddle C."/>
            <person name="Sallet E."/>
            <person name="Samain S."/>
            <person name="Samson N."/>
            <person name="Sanders I."/>
            <person name="Saurat O."/>
            <person name="Scarpelli C."/>
            <person name="Schiex T."/>
            <person name="Segurens B."/>
            <person name="Severin A.J."/>
            <person name="Sherrier D.J."/>
            <person name="Shi R."/>
            <person name="Sims S."/>
            <person name="Singer S.R."/>
            <person name="Sinharoy S."/>
            <person name="Sterck L."/>
            <person name="Viollet A."/>
            <person name="Wang B.B."/>
            <person name="Wang K."/>
            <person name="Wang M."/>
            <person name="Wang X."/>
            <person name="Warfsmann J."/>
            <person name="Weissenbach J."/>
            <person name="White D.D."/>
            <person name="White J.D."/>
            <person name="Wiley G.B."/>
            <person name="Wincker P."/>
            <person name="Xing Y."/>
            <person name="Yang L."/>
            <person name="Yao Z."/>
            <person name="Ying F."/>
            <person name="Zhai J."/>
            <person name="Zhou L."/>
            <person name="Zuber A."/>
            <person name="Denarie J."/>
            <person name="Dixon R.A."/>
            <person name="May G.D."/>
            <person name="Schwartz D.C."/>
            <person name="Rogers J."/>
            <person name="Quetier F."/>
            <person name="Town C.D."/>
            <person name="Roe B.A."/>
        </authorList>
    </citation>
    <scope>NUCLEOTIDE SEQUENCE [LARGE SCALE GENOMIC DNA]</scope>
    <source>
        <strain evidence="1">A17</strain>
        <strain evidence="2 3">cv. Jemalong A17</strain>
    </source>
</reference>
<evidence type="ECO:0000313" key="2">
    <source>
        <dbReference type="EnsemblPlants" id="KEH28440"/>
    </source>
</evidence>
<sequence>MTHLLRLNTIQSPNTTVGKLTCNTPLSGKGGARSKRDCKIKKKERVYRSLAEACNCIELKSISPPHVNDLIQLASKLVLFRIQQPLLANTAR</sequence>
<reference evidence="1 3" key="2">
    <citation type="journal article" date="2014" name="BMC Genomics">
        <title>An improved genome release (version Mt4.0) for the model legume Medicago truncatula.</title>
        <authorList>
            <person name="Tang H."/>
            <person name="Krishnakumar V."/>
            <person name="Bidwell S."/>
            <person name="Rosen B."/>
            <person name="Chan A."/>
            <person name="Zhou S."/>
            <person name="Gentzbittel L."/>
            <person name="Childs K.L."/>
            <person name="Yandell M."/>
            <person name="Gundlach H."/>
            <person name="Mayer K.F."/>
            <person name="Schwartz D.C."/>
            <person name="Town C.D."/>
        </authorList>
    </citation>
    <scope>GENOME REANNOTATION</scope>
    <source>
        <strain evidence="1">A17</strain>
        <strain evidence="2 3">cv. Jemalong A17</strain>
    </source>
</reference>
<keyword evidence="3" id="KW-1185">Reference proteome</keyword>
<protein>
    <submittedName>
        <fullName evidence="1 2">Uncharacterized protein</fullName>
    </submittedName>
</protein>
<accession>A0A072URF0</accession>
<name>A0A072URF0_MEDTR</name>
<gene>
    <name evidence="1" type="ordered locus">MTR_5g093965</name>
</gene>
<dbReference type="EMBL" id="CM001221">
    <property type="protein sequence ID" value="KEH28440.1"/>
    <property type="molecule type" value="Genomic_DNA"/>
</dbReference>
<dbReference type="EnsemblPlants" id="KEH28440">
    <property type="protein sequence ID" value="KEH28440"/>
    <property type="gene ID" value="MTR_5g093965"/>
</dbReference>
<proteinExistence type="predicted"/>
<reference evidence="2" key="3">
    <citation type="submission" date="2015-04" db="UniProtKB">
        <authorList>
            <consortium name="EnsemblPlants"/>
        </authorList>
    </citation>
    <scope>IDENTIFICATION</scope>
    <source>
        <strain evidence="2">cv. Jemalong A17</strain>
    </source>
</reference>
<dbReference type="AlphaFoldDB" id="A0A072URF0"/>
<organism evidence="1 3">
    <name type="scientific">Medicago truncatula</name>
    <name type="common">Barrel medic</name>
    <name type="synonym">Medicago tribuloides</name>
    <dbReference type="NCBI Taxonomy" id="3880"/>
    <lineage>
        <taxon>Eukaryota</taxon>
        <taxon>Viridiplantae</taxon>
        <taxon>Streptophyta</taxon>
        <taxon>Embryophyta</taxon>
        <taxon>Tracheophyta</taxon>
        <taxon>Spermatophyta</taxon>
        <taxon>Magnoliopsida</taxon>
        <taxon>eudicotyledons</taxon>
        <taxon>Gunneridae</taxon>
        <taxon>Pentapetalae</taxon>
        <taxon>rosids</taxon>
        <taxon>fabids</taxon>
        <taxon>Fabales</taxon>
        <taxon>Fabaceae</taxon>
        <taxon>Papilionoideae</taxon>
        <taxon>50 kb inversion clade</taxon>
        <taxon>NPAAA clade</taxon>
        <taxon>Hologalegina</taxon>
        <taxon>IRL clade</taxon>
        <taxon>Trifolieae</taxon>
        <taxon>Medicago</taxon>
    </lineage>
</organism>